<feature type="compositionally biased region" description="Basic and acidic residues" evidence="1">
    <location>
        <begin position="804"/>
        <end position="815"/>
    </location>
</feature>
<dbReference type="InterPro" id="IPR025465">
    <property type="entry name" value="DUF4316"/>
</dbReference>
<gene>
    <name evidence="6" type="ORF">HCR03_19385</name>
</gene>
<dbReference type="AlphaFoldDB" id="A0A7G8TAV0"/>
<dbReference type="Pfam" id="PF14195">
    <property type="entry name" value="DUF4316"/>
    <property type="match status" value="1"/>
</dbReference>
<evidence type="ECO:0000259" key="4">
    <source>
        <dbReference type="Pfam" id="PF14195"/>
    </source>
</evidence>
<sequence length="815" mass="92246">MPEKNKERLKEITDSIEQGIQSLFQSDRYAQFLRTMSRFHRYSVNNTMLIYMQKPDATLVAGFNKWRDQFSRNVMRGEKGIKIIAPTPFKKKIEEEKLDPDTKAPVLDADGKVIMEEKEIKIPMYKVVSVFDVSQTEGKPLPILANDLTGNVKQYEIFMEALRRSSPVPFAFETMEPNTDGYFSEKDQRIAIRSGMSEVQTVSAAVHEITHATLHNYEQARLAAAKSDETAEPPKPKDRHTEEVEAESVSYAVCQYYGIQTGENSFGYIATWSRGKELPELRASLETINKTASGLISDIDQNFREVLKEYDSVLEQFAGDVYRYTASVMEPPFPLNSMEEEVPATVEDLKSGYGKDTRAAILNAAKIEGAASPDELLRRLDEIEKIYPPRETEAVYLLDNAAYLYLKENEDGYGYTLYDKESLRETASGFVDEGVSSIPTAYEQALVVEHLVPETSEKVSLDILSKIAAVREQDVQKYIRKNNLGDHEQAEPEPQTASDQPKAANMLPDAPEQALDEYLMPDSDLTVADLEACGYLDGDLLPLSKDRALELFEQDLTVYMIEDGSVSMAFDSDEIQAHSGLFAVRREEWEESREFSAAIEDWMKHQEQREAAFLKTSQDAFAIYQVKDGDELRDIRFEPLSWLESKGVSVDHGNYDLAYTAPLTDTGSTDDRLGELWDRFNNDHPADYHRPSLSVSDIVALKQNGVVSCHYVDSFGFQEIPDFLKPENYLKNAEMSMEDDYDMIDGVIDNGKNPSVAELEQQAKTGQPISLLELAEASRRENDEKKKSVVEQLRNQPVSREHKKTAPDRGAEMER</sequence>
<reference evidence="6 7" key="1">
    <citation type="submission" date="2020-08" db="EMBL/GenBank/DDBJ databases">
        <title>The isolate Caproiciproducens sp. 7D4C2 produces n-caproate at mildly acidic conditions from hexoses: genome and rBOX comparison with related strains and chain-elongating bacteria.</title>
        <authorList>
            <person name="Esquivel-Elizondo S."/>
            <person name="Bagci C."/>
            <person name="Temovska M."/>
            <person name="Jeon B.S."/>
            <person name="Bessarab I."/>
            <person name="Williams R.B.H."/>
            <person name="Huson D.H."/>
            <person name="Angenent L.T."/>
        </authorList>
    </citation>
    <scope>NUCLEOTIDE SEQUENCE [LARGE SCALE GENOMIC DNA]</scope>
    <source>
        <strain evidence="6 7">7D4C2</strain>
    </source>
</reference>
<feature type="domain" description="YodL-like" evidence="3">
    <location>
        <begin position="621"/>
        <end position="723"/>
    </location>
</feature>
<dbReference type="EMBL" id="CP060286">
    <property type="protein sequence ID" value="QNK40741.1"/>
    <property type="molecule type" value="Genomic_DNA"/>
</dbReference>
<feature type="compositionally biased region" description="Basic and acidic residues" evidence="1">
    <location>
        <begin position="226"/>
        <end position="243"/>
    </location>
</feature>
<dbReference type="Pfam" id="PF14191">
    <property type="entry name" value="YodL"/>
    <property type="match status" value="1"/>
</dbReference>
<protein>
    <submittedName>
        <fullName evidence="6">DUF4316 domain-containing protein</fullName>
    </submittedName>
</protein>
<dbReference type="InterPro" id="IPR040568">
    <property type="entry name" value="LPD16"/>
</dbReference>
<proteinExistence type="predicted"/>
<feature type="region of interest" description="Disordered" evidence="1">
    <location>
        <begin position="777"/>
        <end position="815"/>
    </location>
</feature>
<evidence type="ECO:0000259" key="2">
    <source>
        <dbReference type="Pfam" id="PF08401"/>
    </source>
</evidence>
<evidence type="ECO:0000313" key="6">
    <source>
        <dbReference type="EMBL" id="QNK40741.1"/>
    </source>
</evidence>
<feature type="compositionally biased region" description="Basic and acidic residues" evidence="1">
    <location>
        <begin position="777"/>
        <end position="789"/>
    </location>
</feature>
<name>A0A7G8TAV0_9FIRM</name>
<feature type="region of interest" description="Disordered" evidence="1">
    <location>
        <begin position="482"/>
        <end position="506"/>
    </location>
</feature>
<feature type="domain" description="N-terminal" evidence="2">
    <location>
        <begin position="7"/>
        <end position="131"/>
    </location>
</feature>
<evidence type="ECO:0000313" key="7">
    <source>
        <dbReference type="Proteomes" id="UP000515909"/>
    </source>
</evidence>
<accession>A0A7G8TAV0</accession>
<evidence type="ECO:0000259" key="3">
    <source>
        <dbReference type="Pfam" id="PF14191"/>
    </source>
</evidence>
<dbReference type="Proteomes" id="UP000515909">
    <property type="component" value="Chromosome"/>
</dbReference>
<dbReference type="InterPro" id="IPR025923">
    <property type="entry name" value="YodL-like_dom"/>
</dbReference>
<feature type="domain" description="Large polyvalent protein-associated" evidence="5">
    <location>
        <begin position="390"/>
        <end position="462"/>
    </location>
</feature>
<feature type="region of interest" description="Disordered" evidence="1">
    <location>
        <begin position="223"/>
        <end position="244"/>
    </location>
</feature>
<dbReference type="KEGG" id="cfem:HCR03_19385"/>
<dbReference type="RefSeq" id="WP_187036017.1">
    <property type="nucleotide sequence ID" value="NZ_CP060286.1"/>
</dbReference>
<evidence type="ECO:0000259" key="5">
    <source>
        <dbReference type="Pfam" id="PF18830"/>
    </source>
</evidence>
<dbReference type="Pfam" id="PF08401">
    <property type="entry name" value="ArdcN"/>
    <property type="match status" value="1"/>
</dbReference>
<evidence type="ECO:0000256" key="1">
    <source>
        <dbReference type="SAM" id="MobiDB-lite"/>
    </source>
</evidence>
<organism evidence="6 7">
    <name type="scientific">Caproicibacter fermentans</name>
    <dbReference type="NCBI Taxonomy" id="2576756"/>
    <lineage>
        <taxon>Bacteria</taxon>
        <taxon>Bacillati</taxon>
        <taxon>Bacillota</taxon>
        <taxon>Clostridia</taxon>
        <taxon>Eubacteriales</taxon>
        <taxon>Acutalibacteraceae</taxon>
        <taxon>Caproicibacter</taxon>
    </lineage>
</organism>
<dbReference type="InterPro" id="IPR013610">
    <property type="entry name" value="ArdC_N"/>
</dbReference>
<dbReference type="Pfam" id="PF18830">
    <property type="entry name" value="LPD16"/>
    <property type="match status" value="1"/>
</dbReference>
<feature type="domain" description="DUF4316" evidence="4">
    <location>
        <begin position="726"/>
        <end position="775"/>
    </location>
</feature>
<dbReference type="GO" id="GO:0003697">
    <property type="term" value="F:single-stranded DNA binding"/>
    <property type="evidence" value="ECO:0007669"/>
    <property type="project" value="InterPro"/>
</dbReference>